<protein>
    <recommendedName>
        <fullName evidence="1">Formylmethanofuran dehydrogenase subunit E domain-containing protein</fullName>
    </recommendedName>
</protein>
<dbReference type="Gene3D" id="3.30.1330.130">
    <property type="match status" value="1"/>
</dbReference>
<comment type="caution">
    <text evidence="2">The sequence shown here is derived from an EMBL/GenBank/DDBJ whole genome shotgun (WGS) entry which is preliminary data.</text>
</comment>
<sequence>GKRLLGIEENERIHVLCETQNCLPDTFQVLAGATLGNKRLMLRHTGKMSVTITRHTPPGESAPGVRIILDPSKTKRFYKLHAWYMNTEKVPHREVVQILREAGDTVYSYRYVKVPVTGKQEKRVAICDTCGEPFTQIDGGDNYCSDCAAEK</sequence>
<dbReference type="InterPro" id="IPR053194">
    <property type="entry name" value="tRNA_methyltr_O"/>
</dbReference>
<dbReference type="PANTHER" id="PTHR39418">
    <property type="entry name" value="DEHYDROGENASE-RELATED"/>
    <property type="match status" value="1"/>
</dbReference>
<dbReference type="Pfam" id="PF02663">
    <property type="entry name" value="FmdE"/>
    <property type="match status" value="1"/>
</dbReference>
<reference evidence="2" key="1">
    <citation type="journal article" date="2014" name="Front. Microbiol.">
        <title>High frequency of phylogenetically diverse reductive dehalogenase-homologous genes in deep subseafloor sedimentary metagenomes.</title>
        <authorList>
            <person name="Kawai M."/>
            <person name="Futagami T."/>
            <person name="Toyoda A."/>
            <person name="Takaki Y."/>
            <person name="Nishi S."/>
            <person name="Hori S."/>
            <person name="Arai W."/>
            <person name="Tsubouchi T."/>
            <person name="Morono Y."/>
            <person name="Uchiyama I."/>
            <person name="Ito T."/>
            <person name="Fujiyama A."/>
            <person name="Inagaki F."/>
            <person name="Takami H."/>
        </authorList>
    </citation>
    <scope>NUCLEOTIDE SEQUENCE</scope>
    <source>
        <strain evidence="2">Expedition CK06-06</strain>
    </source>
</reference>
<evidence type="ECO:0000313" key="2">
    <source>
        <dbReference type="EMBL" id="GAF73490.1"/>
    </source>
</evidence>
<proteinExistence type="predicted"/>
<dbReference type="SUPFAM" id="SSF143555">
    <property type="entry name" value="FwdE-like"/>
    <property type="match status" value="1"/>
</dbReference>
<evidence type="ECO:0000259" key="1">
    <source>
        <dbReference type="Pfam" id="PF02663"/>
    </source>
</evidence>
<dbReference type="AlphaFoldDB" id="X0TBR9"/>
<dbReference type="InterPro" id="IPR003814">
    <property type="entry name" value="FmdEsu_dom"/>
</dbReference>
<feature type="non-terminal residue" evidence="2">
    <location>
        <position position="1"/>
    </location>
</feature>
<organism evidence="2">
    <name type="scientific">marine sediment metagenome</name>
    <dbReference type="NCBI Taxonomy" id="412755"/>
    <lineage>
        <taxon>unclassified sequences</taxon>
        <taxon>metagenomes</taxon>
        <taxon>ecological metagenomes</taxon>
    </lineage>
</organism>
<name>X0TBR9_9ZZZZ</name>
<accession>X0TBR9</accession>
<dbReference type="PANTHER" id="PTHR39418:SF1">
    <property type="entry name" value="DEHYDROGENASE"/>
    <property type="match status" value="1"/>
</dbReference>
<dbReference type="EMBL" id="BARS01005443">
    <property type="protein sequence ID" value="GAF73490.1"/>
    <property type="molecule type" value="Genomic_DNA"/>
</dbReference>
<gene>
    <name evidence="2" type="ORF">S01H1_10674</name>
</gene>
<feature type="domain" description="Formylmethanofuran dehydrogenase subunit E" evidence="1">
    <location>
        <begin position="2"/>
        <end position="109"/>
    </location>
</feature>